<dbReference type="GO" id="GO:0070936">
    <property type="term" value="P:protein K48-linked ubiquitination"/>
    <property type="evidence" value="ECO:0007669"/>
    <property type="project" value="TreeGrafter"/>
</dbReference>
<dbReference type="GO" id="GO:0043161">
    <property type="term" value="P:proteasome-mediated ubiquitin-dependent protein catabolic process"/>
    <property type="evidence" value="ECO:0007669"/>
    <property type="project" value="TreeGrafter"/>
</dbReference>
<evidence type="ECO:0000313" key="10">
    <source>
        <dbReference type="WBParaSite" id="Hba_10513"/>
    </source>
</evidence>
<dbReference type="EC" id="2.3.2.27" evidence="4"/>
<dbReference type="GO" id="GO:0061630">
    <property type="term" value="F:ubiquitin protein ligase activity"/>
    <property type="evidence" value="ECO:0007669"/>
    <property type="project" value="UniProtKB-EC"/>
</dbReference>
<comment type="pathway">
    <text evidence="3">Protein modification; protein ubiquitination.</text>
</comment>
<feature type="region of interest" description="Disordered" evidence="8">
    <location>
        <begin position="1"/>
        <end position="37"/>
    </location>
</feature>
<dbReference type="Proteomes" id="UP000095283">
    <property type="component" value="Unplaced"/>
</dbReference>
<dbReference type="Gene3D" id="3.30.40.10">
    <property type="entry name" value="Zinc/RING finger domain, C3HC4 (zinc finger)"/>
    <property type="match status" value="1"/>
</dbReference>
<keyword evidence="6" id="KW-0833">Ubl conjugation pathway</keyword>
<protein>
    <recommendedName>
        <fullName evidence="4">RING-type E3 ubiquitin transferase</fullName>
        <ecNumber evidence="4">2.3.2.27</ecNumber>
    </recommendedName>
</protein>
<dbReference type="InterPro" id="IPR051878">
    <property type="entry name" value="ZNRF_ubiq-protein_ligase"/>
</dbReference>
<evidence type="ECO:0000256" key="3">
    <source>
        <dbReference type="ARBA" id="ARBA00004906"/>
    </source>
</evidence>
<comment type="catalytic activity">
    <reaction evidence="1">
        <text>S-ubiquitinyl-[E2 ubiquitin-conjugating enzyme]-L-cysteine + [acceptor protein]-L-lysine = [E2 ubiquitin-conjugating enzyme]-L-cysteine + N(6)-ubiquitinyl-[acceptor protein]-L-lysine.</text>
        <dbReference type="EC" id="2.3.2.27"/>
    </reaction>
</comment>
<evidence type="ECO:0000256" key="8">
    <source>
        <dbReference type="SAM" id="MobiDB-lite"/>
    </source>
</evidence>
<keyword evidence="9" id="KW-1185">Reference proteome</keyword>
<feature type="compositionally biased region" description="Polar residues" evidence="8">
    <location>
        <begin position="15"/>
        <end position="24"/>
    </location>
</feature>
<keyword evidence="7" id="KW-0472">Membrane</keyword>
<evidence type="ECO:0000313" key="9">
    <source>
        <dbReference type="Proteomes" id="UP000095283"/>
    </source>
</evidence>
<organism evidence="9 10">
    <name type="scientific">Heterorhabditis bacteriophora</name>
    <name type="common">Entomopathogenic nematode worm</name>
    <dbReference type="NCBI Taxonomy" id="37862"/>
    <lineage>
        <taxon>Eukaryota</taxon>
        <taxon>Metazoa</taxon>
        <taxon>Ecdysozoa</taxon>
        <taxon>Nematoda</taxon>
        <taxon>Chromadorea</taxon>
        <taxon>Rhabditida</taxon>
        <taxon>Rhabditina</taxon>
        <taxon>Rhabditomorpha</taxon>
        <taxon>Strongyloidea</taxon>
        <taxon>Heterorhabditidae</taxon>
        <taxon>Heterorhabditis</taxon>
    </lineage>
</organism>
<dbReference type="AlphaFoldDB" id="A0A1I7WZA7"/>
<evidence type="ECO:0000256" key="1">
    <source>
        <dbReference type="ARBA" id="ARBA00000900"/>
    </source>
</evidence>
<reference evidence="10" key="1">
    <citation type="submission" date="2016-11" db="UniProtKB">
        <authorList>
            <consortium name="WormBaseParasite"/>
        </authorList>
    </citation>
    <scope>IDENTIFICATION</scope>
</reference>
<feature type="region of interest" description="Disordered" evidence="8">
    <location>
        <begin position="59"/>
        <end position="97"/>
    </location>
</feature>
<dbReference type="PANTHER" id="PTHR46661:SF4">
    <property type="entry name" value="RING-TYPE DOMAIN-CONTAINING PROTEIN"/>
    <property type="match status" value="1"/>
</dbReference>
<accession>A0A1I7WZA7</accession>
<dbReference type="GO" id="GO:0016020">
    <property type="term" value="C:membrane"/>
    <property type="evidence" value="ECO:0007669"/>
    <property type="project" value="UniProtKB-SubCell"/>
</dbReference>
<dbReference type="GO" id="GO:0005737">
    <property type="term" value="C:cytoplasm"/>
    <property type="evidence" value="ECO:0007669"/>
    <property type="project" value="TreeGrafter"/>
</dbReference>
<dbReference type="InterPro" id="IPR013083">
    <property type="entry name" value="Znf_RING/FYVE/PHD"/>
</dbReference>
<evidence type="ECO:0000256" key="4">
    <source>
        <dbReference type="ARBA" id="ARBA00012483"/>
    </source>
</evidence>
<proteinExistence type="predicted"/>
<comment type="subcellular location">
    <subcellularLocation>
        <location evidence="2">Membrane</location>
    </subcellularLocation>
</comment>
<dbReference type="WBParaSite" id="Hba_10513">
    <property type="protein sequence ID" value="Hba_10513"/>
    <property type="gene ID" value="Hba_10513"/>
</dbReference>
<evidence type="ECO:0000256" key="7">
    <source>
        <dbReference type="ARBA" id="ARBA00023136"/>
    </source>
</evidence>
<evidence type="ECO:0000256" key="2">
    <source>
        <dbReference type="ARBA" id="ARBA00004370"/>
    </source>
</evidence>
<dbReference type="PANTHER" id="PTHR46661">
    <property type="entry name" value="E3 UBIQUITIN-PROTEIN LIGASE ZNRF1-LIKE PROTEIN"/>
    <property type="match status" value="1"/>
</dbReference>
<evidence type="ECO:0000256" key="6">
    <source>
        <dbReference type="ARBA" id="ARBA00022786"/>
    </source>
</evidence>
<evidence type="ECO:0000256" key="5">
    <source>
        <dbReference type="ARBA" id="ARBA00022679"/>
    </source>
</evidence>
<sequence length="218" mass="23770">MGGRQSSAAEERPRSNSVDTSHTGGVQDHARNPSRSVMSAGEFIQLIYLQTIRNARFVGSSSDSNGSEEEAGPSTLYHHPMRLRPHGGSTSMNYTRPGRLRGNLSRRSMPVFMMDEADVHLVMCLTRPRITYNDDTLTEDKGECSICLEDMVTGTAIARLPCLCIYHKGILVTKNHIGASMTGSKGRTAALNIQVTTELEINIIQGDLASGRFNVSQG</sequence>
<keyword evidence="5" id="KW-0808">Transferase</keyword>
<name>A0A1I7WZA7_HETBA</name>